<accession>A0A418KVG1</accession>
<dbReference type="PROSITE" id="PS00070">
    <property type="entry name" value="ALDEHYDE_DEHYDR_CYS"/>
    <property type="match status" value="1"/>
</dbReference>
<reference evidence="6 7" key="1">
    <citation type="submission" date="2018-09" db="EMBL/GenBank/DDBJ databases">
        <title>Isolation, diversity and antifungal activity of actinobacteria from wheat.</title>
        <authorList>
            <person name="Han C."/>
        </authorList>
    </citation>
    <scope>NUCLEOTIDE SEQUENCE [LARGE SCALE GENOMIC DNA]</scope>
    <source>
        <strain evidence="6 7">NEAU-YY265</strain>
    </source>
</reference>
<keyword evidence="2 4" id="KW-0560">Oxidoreductase</keyword>
<organism evidence="6 7">
    <name type="scientific">Jiangella rhizosphaerae</name>
    <dbReference type="NCBI Taxonomy" id="2293569"/>
    <lineage>
        <taxon>Bacteria</taxon>
        <taxon>Bacillati</taxon>
        <taxon>Actinomycetota</taxon>
        <taxon>Actinomycetes</taxon>
        <taxon>Jiangellales</taxon>
        <taxon>Jiangellaceae</taxon>
        <taxon>Jiangella</taxon>
    </lineage>
</organism>
<gene>
    <name evidence="6" type="ORF">DY240_04455</name>
</gene>
<evidence type="ECO:0000313" key="6">
    <source>
        <dbReference type="EMBL" id="RIQ34061.1"/>
    </source>
</evidence>
<evidence type="ECO:0000259" key="5">
    <source>
        <dbReference type="Pfam" id="PF00171"/>
    </source>
</evidence>
<dbReference type="EMBL" id="QUAL01000037">
    <property type="protein sequence ID" value="RIQ34061.1"/>
    <property type="molecule type" value="Genomic_DNA"/>
</dbReference>
<dbReference type="FunFam" id="3.40.605.10:FF:000007">
    <property type="entry name" value="NAD/NADP-dependent betaine aldehyde dehydrogenase"/>
    <property type="match status" value="1"/>
</dbReference>
<dbReference type="Gene3D" id="3.40.309.10">
    <property type="entry name" value="Aldehyde Dehydrogenase, Chain A, domain 2"/>
    <property type="match status" value="1"/>
</dbReference>
<dbReference type="InterPro" id="IPR016163">
    <property type="entry name" value="Ald_DH_C"/>
</dbReference>
<dbReference type="SUPFAM" id="SSF53720">
    <property type="entry name" value="ALDH-like"/>
    <property type="match status" value="1"/>
</dbReference>
<dbReference type="InterPro" id="IPR015590">
    <property type="entry name" value="Aldehyde_DH_dom"/>
</dbReference>
<feature type="domain" description="Aldehyde dehydrogenase" evidence="5">
    <location>
        <begin position="17"/>
        <end position="472"/>
    </location>
</feature>
<dbReference type="PROSITE" id="PS00687">
    <property type="entry name" value="ALDEHYDE_DEHYDR_GLU"/>
    <property type="match status" value="1"/>
</dbReference>
<dbReference type="Pfam" id="PF00171">
    <property type="entry name" value="Aldedh"/>
    <property type="match status" value="1"/>
</dbReference>
<dbReference type="OrthoDB" id="6882680at2"/>
<dbReference type="CDD" id="cd07097">
    <property type="entry name" value="ALDH_KGSADH-YcbD"/>
    <property type="match status" value="1"/>
</dbReference>
<name>A0A418KVG1_9ACTN</name>
<dbReference type="AlphaFoldDB" id="A0A418KVG1"/>
<dbReference type="Gene3D" id="3.40.605.10">
    <property type="entry name" value="Aldehyde Dehydrogenase, Chain A, domain 1"/>
    <property type="match status" value="1"/>
</dbReference>
<evidence type="ECO:0000256" key="4">
    <source>
        <dbReference type="RuleBase" id="RU003345"/>
    </source>
</evidence>
<comment type="caution">
    <text evidence="6">The sequence shown here is derived from an EMBL/GenBank/DDBJ whole genome shotgun (WGS) entry which is preliminary data.</text>
</comment>
<sequence length="478" mass="50667">MERYGSYIGGRWVVARDHRENVNPSDTSDIVGLFAAGGRDDVDAAVTAAREAQPGWAATSPQTRADLLEAVAARILADVDRLAELLAREEGKTRGESEAEVRRAAQIFRFFAGEAVRLTGETQDSIRPGVTVTHRREPVGVVGVITPWNFPIAIPSWKTAPALAYGNTVVLKPAELVPASVIELARIIDHAGFPPGVFNVVTGSGGVVGDAIVTHPGVDAVTFTGSEAVGRGIAVAAAGRFAKVQLELGGKNPLVIAADADLDVAVDCAVNGAFFSTGQRCTASSRLIVDHAVYEPFTERLRARMAALRVGHALAPDTEIGPVVDDRQLDTDLRYLELARATPGASVHGGDLVERDTKGHYLAPAIIEGLDNQAVVNREEIFGPVAGVIRVSGHDEAVAVANDTEFGLVAGICTTSLALADDFQRRSQTGMVMVNLPTAGVDPHVAFGGRKRSSYGPKEQGAHARDFFTEYKIAYVRP</sequence>
<evidence type="ECO:0000256" key="3">
    <source>
        <dbReference type="PROSITE-ProRule" id="PRU10007"/>
    </source>
</evidence>
<dbReference type="InterPro" id="IPR029510">
    <property type="entry name" value="Ald_DH_CS_GLU"/>
</dbReference>
<feature type="active site" evidence="3">
    <location>
        <position position="247"/>
    </location>
</feature>
<dbReference type="InterPro" id="IPR016162">
    <property type="entry name" value="Ald_DH_N"/>
</dbReference>
<protein>
    <submittedName>
        <fullName evidence="6">Aldehyde dehydrogenase family protein</fullName>
    </submittedName>
</protein>
<proteinExistence type="inferred from homology"/>
<dbReference type="InterPro" id="IPR016160">
    <property type="entry name" value="Ald_DH_CS_CYS"/>
</dbReference>
<evidence type="ECO:0000313" key="7">
    <source>
        <dbReference type="Proteomes" id="UP000284057"/>
    </source>
</evidence>
<keyword evidence="7" id="KW-1185">Reference proteome</keyword>
<dbReference type="RefSeq" id="WP_119658754.1">
    <property type="nucleotide sequence ID" value="NZ_QUAL01000037.1"/>
</dbReference>
<comment type="similarity">
    <text evidence="1 4">Belongs to the aldehyde dehydrogenase family.</text>
</comment>
<dbReference type="Proteomes" id="UP000284057">
    <property type="component" value="Unassembled WGS sequence"/>
</dbReference>
<dbReference type="PANTHER" id="PTHR11699">
    <property type="entry name" value="ALDEHYDE DEHYDROGENASE-RELATED"/>
    <property type="match status" value="1"/>
</dbReference>
<evidence type="ECO:0000256" key="1">
    <source>
        <dbReference type="ARBA" id="ARBA00009986"/>
    </source>
</evidence>
<evidence type="ECO:0000256" key="2">
    <source>
        <dbReference type="ARBA" id="ARBA00023002"/>
    </source>
</evidence>
<dbReference type="GO" id="GO:0016620">
    <property type="term" value="F:oxidoreductase activity, acting on the aldehyde or oxo group of donors, NAD or NADP as acceptor"/>
    <property type="evidence" value="ECO:0007669"/>
    <property type="project" value="InterPro"/>
</dbReference>
<dbReference type="InterPro" id="IPR016161">
    <property type="entry name" value="Ald_DH/histidinol_DH"/>
</dbReference>